<keyword evidence="2" id="KW-1185">Reference proteome</keyword>
<comment type="caution">
    <text evidence="1">The sequence shown here is derived from an EMBL/GenBank/DDBJ whole genome shotgun (WGS) entry which is preliminary data.</text>
</comment>
<dbReference type="Proteomes" id="UP000790377">
    <property type="component" value="Unassembled WGS sequence"/>
</dbReference>
<proteinExistence type="predicted"/>
<sequence length="363" mass="39354">MAPITNGQHIFNEIPSGYPIPGKTTIYDATETIELDSTPLNGGVLLKILVLSVDPYIRGRMRDPSKASYNTAFELGKPIAGYGIGVVLRSENATVKVGAHLYGILPFQEYTVLPDTKGLTFIEKRENLPWSVYVGAAGMPGQTAYVGWKKFSNAKPGEVAFISTGAGAVGSIVVQLAKRDGLKVIASAGSDEKVQFMKEIGADVAFNYKTANTLEVLQKEGPIDVYVLLIPYHPHLCSVLIMGHDRYWDNVGGETLEAALEAATKNARFIECGMISSYNASPYHIKNLMTIVAKEISISGFIVSSKLPEFRDEFFSEVPAMLANGELKYREDITQGLERVGEAILAVQKGDNVGKSVIVVADE</sequence>
<organism evidence="1 2">
    <name type="scientific">Hygrophoropsis aurantiaca</name>
    <dbReference type="NCBI Taxonomy" id="72124"/>
    <lineage>
        <taxon>Eukaryota</taxon>
        <taxon>Fungi</taxon>
        <taxon>Dikarya</taxon>
        <taxon>Basidiomycota</taxon>
        <taxon>Agaricomycotina</taxon>
        <taxon>Agaricomycetes</taxon>
        <taxon>Agaricomycetidae</taxon>
        <taxon>Boletales</taxon>
        <taxon>Coniophorineae</taxon>
        <taxon>Hygrophoropsidaceae</taxon>
        <taxon>Hygrophoropsis</taxon>
    </lineage>
</organism>
<protein>
    <submittedName>
        <fullName evidence="1">Alcohol dehydrogenase</fullName>
    </submittedName>
</protein>
<gene>
    <name evidence="1" type="ORF">BJ138DRAFT_739110</name>
</gene>
<accession>A0ACB8AJN5</accession>
<evidence type="ECO:0000313" key="2">
    <source>
        <dbReference type="Proteomes" id="UP000790377"/>
    </source>
</evidence>
<dbReference type="EMBL" id="MU267644">
    <property type="protein sequence ID" value="KAH7912767.1"/>
    <property type="molecule type" value="Genomic_DNA"/>
</dbReference>
<reference evidence="1" key="1">
    <citation type="journal article" date="2021" name="New Phytol.">
        <title>Evolutionary innovations through gain and loss of genes in the ectomycorrhizal Boletales.</title>
        <authorList>
            <person name="Wu G."/>
            <person name="Miyauchi S."/>
            <person name="Morin E."/>
            <person name="Kuo A."/>
            <person name="Drula E."/>
            <person name="Varga T."/>
            <person name="Kohler A."/>
            <person name="Feng B."/>
            <person name="Cao Y."/>
            <person name="Lipzen A."/>
            <person name="Daum C."/>
            <person name="Hundley H."/>
            <person name="Pangilinan J."/>
            <person name="Johnson J."/>
            <person name="Barry K."/>
            <person name="LaButti K."/>
            <person name="Ng V."/>
            <person name="Ahrendt S."/>
            <person name="Min B."/>
            <person name="Choi I.G."/>
            <person name="Park H."/>
            <person name="Plett J.M."/>
            <person name="Magnuson J."/>
            <person name="Spatafora J.W."/>
            <person name="Nagy L.G."/>
            <person name="Henrissat B."/>
            <person name="Grigoriev I.V."/>
            <person name="Yang Z.L."/>
            <person name="Xu J."/>
            <person name="Martin F.M."/>
        </authorList>
    </citation>
    <scope>NUCLEOTIDE SEQUENCE</scope>
    <source>
        <strain evidence="1">ATCC 28755</strain>
    </source>
</reference>
<evidence type="ECO:0000313" key="1">
    <source>
        <dbReference type="EMBL" id="KAH7912767.1"/>
    </source>
</evidence>
<name>A0ACB8AJN5_9AGAM</name>